<evidence type="ECO:0000256" key="2">
    <source>
        <dbReference type="SAM" id="Phobius"/>
    </source>
</evidence>
<name>A0ABN2BLL3_9ACTN</name>
<feature type="region of interest" description="Disordered" evidence="1">
    <location>
        <begin position="1"/>
        <end position="52"/>
    </location>
</feature>
<keyword evidence="4" id="KW-1185">Reference proteome</keyword>
<protein>
    <recommendedName>
        <fullName evidence="5">DUF3352 domain-containing protein</fullName>
    </recommendedName>
</protein>
<keyword evidence="2" id="KW-0472">Membrane</keyword>
<evidence type="ECO:0000313" key="4">
    <source>
        <dbReference type="Proteomes" id="UP001501470"/>
    </source>
</evidence>
<feature type="transmembrane region" description="Helical" evidence="2">
    <location>
        <begin position="106"/>
        <end position="130"/>
    </location>
</feature>
<keyword evidence="2" id="KW-0812">Transmembrane</keyword>
<dbReference type="EMBL" id="BAAAQD010000016">
    <property type="protein sequence ID" value="GAA1542027.1"/>
    <property type="molecule type" value="Genomic_DNA"/>
</dbReference>
<gene>
    <name evidence="3" type="ORF">GCM10009827_071900</name>
</gene>
<keyword evidence="2" id="KW-1133">Transmembrane helix</keyword>
<dbReference type="Proteomes" id="UP001501470">
    <property type="component" value="Unassembled WGS sequence"/>
</dbReference>
<accession>A0ABN2BLL3</accession>
<reference evidence="3 4" key="1">
    <citation type="journal article" date="2019" name="Int. J. Syst. Evol. Microbiol.">
        <title>The Global Catalogue of Microorganisms (GCM) 10K type strain sequencing project: providing services to taxonomists for standard genome sequencing and annotation.</title>
        <authorList>
            <consortium name="The Broad Institute Genomics Platform"/>
            <consortium name="The Broad Institute Genome Sequencing Center for Infectious Disease"/>
            <person name="Wu L."/>
            <person name="Ma J."/>
        </authorList>
    </citation>
    <scope>NUCLEOTIDE SEQUENCE [LARGE SCALE GENOMIC DNA]</scope>
    <source>
        <strain evidence="3 4">JCM 15933</strain>
    </source>
</reference>
<evidence type="ECO:0000313" key="3">
    <source>
        <dbReference type="EMBL" id="GAA1542027.1"/>
    </source>
</evidence>
<sequence length="619" mass="62126">MSVPGSEIPEGPPASQAAAASAPGDYPALPDAGLPPGGAPAPASGGASAAGNGPTFGDGAAFGNPPAFGDGLASVDTTLLAGVPASAEVMFEDGTPGPRKPRRLGAVLAAAGVATAVLVAGGAFAVVRYWNGPVGTLPEAVMPASVAAFARLDLAPGIGQRVKFDALLRRAGGSGPKSVDEAKRQAFSDLQASISYDDVAAWFDDRIGVAVWPDAAGKPTVLAAVAAKDSQKAKKSLAAVQQKQGSDHFGFAMLDGYALLAFAKKDSQQAADAAAKAPHLSADPAFTAALAKLPADQPGLAWADLSRAAALEPTVSDLAFGESIGGPGAPFGGPGELTDTAGAAPMPELSGTLIAGLQATDDALELRARFINTKNVPFTGTGNGADLIANLGALPSDARMAAAADSPAGDLSAFGAEGMFLTAFLFPEALMGAEPAGSDEPPFKLPPNIDPNDDEAVDKYLSEHPELFTDLLAGSVGDPAVLKGGESLAKALPTAKSFTLTIAGADTDEQGLPVQLDLRLPTAAAATQLKNDLASVVSTAKATCTVQGDHLVLRTAKYAGAQTPLSSTPLFKQTMQGALQNPTAAIYVPGTADMAPIKSMGLTTARDGQDTVLLARILL</sequence>
<feature type="compositionally biased region" description="Low complexity" evidence="1">
    <location>
        <begin position="13"/>
        <end position="52"/>
    </location>
</feature>
<proteinExistence type="predicted"/>
<comment type="caution">
    <text evidence="3">The sequence shown here is derived from an EMBL/GenBank/DDBJ whole genome shotgun (WGS) entry which is preliminary data.</text>
</comment>
<organism evidence="3 4">
    <name type="scientific">Dactylosporangium maewongense</name>
    <dbReference type="NCBI Taxonomy" id="634393"/>
    <lineage>
        <taxon>Bacteria</taxon>
        <taxon>Bacillati</taxon>
        <taxon>Actinomycetota</taxon>
        <taxon>Actinomycetes</taxon>
        <taxon>Micromonosporales</taxon>
        <taxon>Micromonosporaceae</taxon>
        <taxon>Dactylosporangium</taxon>
    </lineage>
</organism>
<evidence type="ECO:0000256" key="1">
    <source>
        <dbReference type="SAM" id="MobiDB-lite"/>
    </source>
</evidence>
<evidence type="ECO:0008006" key="5">
    <source>
        <dbReference type="Google" id="ProtNLM"/>
    </source>
</evidence>